<evidence type="ECO:0000256" key="1">
    <source>
        <dbReference type="ARBA" id="ARBA00010584"/>
    </source>
</evidence>
<dbReference type="OrthoDB" id="9805684at2"/>
<dbReference type="PANTHER" id="PTHR46278">
    <property type="entry name" value="DEHYDROGENASE, PUTATIVE-RELATED"/>
    <property type="match status" value="1"/>
</dbReference>
<dbReference type="Proteomes" id="UP000320580">
    <property type="component" value="Chromosome"/>
</dbReference>
<dbReference type="Gene3D" id="3.40.50.720">
    <property type="entry name" value="NAD(P)-binding Rossmann-like Domain"/>
    <property type="match status" value="1"/>
</dbReference>
<gene>
    <name evidence="3" type="ORF">FQU76_18005</name>
</gene>
<feature type="domain" description="Semialdehyde dehydrogenase NAD-binding" evidence="2">
    <location>
        <begin position="6"/>
        <end position="121"/>
    </location>
</feature>
<name>A0A5B8JJQ2_9ACTN</name>
<dbReference type="PANTHER" id="PTHR46278:SF2">
    <property type="entry name" value="ASPARTATE-SEMIALDEHYDE DEHYDROGENASE"/>
    <property type="match status" value="1"/>
</dbReference>
<dbReference type="AlphaFoldDB" id="A0A5B8JJQ2"/>
<dbReference type="EC" id="1.2.1.11" evidence="3"/>
<accession>A0A5B8JJQ2</accession>
<dbReference type="PIRSF" id="PIRSF000148">
    <property type="entry name" value="ASA_dh"/>
    <property type="match status" value="1"/>
</dbReference>
<dbReference type="SUPFAM" id="SSF51735">
    <property type="entry name" value="NAD(P)-binding Rossmann-fold domains"/>
    <property type="match status" value="1"/>
</dbReference>
<dbReference type="InterPro" id="IPR012280">
    <property type="entry name" value="Semialdhyde_DH_dimer_dom"/>
</dbReference>
<dbReference type="EMBL" id="CP042266">
    <property type="protein sequence ID" value="QDY78080.1"/>
    <property type="molecule type" value="Genomic_DNA"/>
</dbReference>
<sequence>MIRKPALAVVGATGAVGAVMLELLSRNEDVWGAIRLVASPRSAGRKLAVRGEECEVVPLTEEALSGIDVAMFLVPAEVSAQWAPVAAAKGAVVVDASAAFRLDPDVPLVVPEINPHAIRVRPRGIVAGPHDTTLAMLPTVGALHAEFGLRQLVVASYQAVSGAGRDAVAVLRAQTALVAGTGLGESPGDVRRAVEATAPRRPGPAGAAPGGLRSGASGFGPFPAPVALNVVPWTGEPAEDGWSSEELGLRAEVRKVLDLPGLHVSATCVRVPVLTTHSLAVHARFESEVTVARAHEILATSPGVVLFDDPAAGEFPTPADVVGTDPTWVGRVRRSPDDPCALELFVCGDNLRKGAALNTAQIAESVAQSLNPSRPAP</sequence>
<dbReference type="SMART" id="SM00859">
    <property type="entry name" value="Semialdhyde_dh"/>
    <property type="match status" value="1"/>
</dbReference>
<dbReference type="InterPro" id="IPR000534">
    <property type="entry name" value="Semialdehyde_DH_NAD-bd"/>
</dbReference>
<dbReference type="RefSeq" id="WP_146481402.1">
    <property type="nucleotide sequence ID" value="NZ_CP042266.1"/>
</dbReference>
<dbReference type="GO" id="GO:0004073">
    <property type="term" value="F:aspartate-semialdehyde dehydrogenase activity"/>
    <property type="evidence" value="ECO:0007669"/>
    <property type="project" value="UniProtKB-EC"/>
</dbReference>
<dbReference type="KEGG" id="sqz:FQU76_18005"/>
<dbReference type="SUPFAM" id="SSF55347">
    <property type="entry name" value="Glyceraldehyde-3-phosphate dehydrogenase-like, C-terminal domain"/>
    <property type="match status" value="1"/>
</dbReference>
<dbReference type="InterPro" id="IPR036291">
    <property type="entry name" value="NAD(P)-bd_dom_sf"/>
</dbReference>
<evidence type="ECO:0000313" key="3">
    <source>
        <dbReference type="EMBL" id="QDY78080.1"/>
    </source>
</evidence>
<dbReference type="NCBIfam" id="NF011456">
    <property type="entry name" value="PRK14874.1"/>
    <property type="match status" value="1"/>
</dbReference>
<organism evidence="3 4">
    <name type="scientific">Streptomyces qinzhouensis</name>
    <dbReference type="NCBI Taxonomy" id="2599401"/>
    <lineage>
        <taxon>Bacteria</taxon>
        <taxon>Bacillati</taxon>
        <taxon>Actinomycetota</taxon>
        <taxon>Actinomycetes</taxon>
        <taxon>Kitasatosporales</taxon>
        <taxon>Streptomycetaceae</taxon>
        <taxon>Streptomyces</taxon>
    </lineage>
</organism>
<keyword evidence="3" id="KW-0560">Oxidoreductase</keyword>
<proteinExistence type="inferred from homology"/>
<dbReference type="GO" id="GO:0008652">
    <property type="term" value="P:amino acid biosynthetic process"/>
    <property type="evidence" value="ECO:0007669"/>
    <property type="project" value="InterPro"/>
</dbReference>
<reference evidence="3 4" key="1">
    <citation type="submission" date="2019-07" db="EMBL/GenBank/DDBJ databases">
        <authorList>
            <person name="Zhu P."/>
        </authorList>
    </citation>
    <scope>NUCLEOTIDE SEQUENCE [LARGE SCALE GENOMIC DNA]</scope>
    <source>
        <strain evidence="3 4">SSL-25</strain>
    </source>
</reference>
<dbReference type="Pfam" id="PF01118">
    <property type="entry name" value="Semialdhyde_dh"/>
    <property type="match status" value="1"/>
</dbReference>
<dbReference type="Gene3D" id="3.30.360.10">
    <property type="entry name" value="Dihydrodipicolinate Reductase, domain 2"/>
    <property type="match status" value="1"/>
</dbReference>
<evidence type="ECO:0000313" key="4">
    <source>
        <dbReference type="Proteomes" id="UP000320580"/>
    </source>
</evidence>
<dbReference type="Pfam" id="PF02774">
    <property type="entry name" value="Semialdhyde_dhC"/>
    <property type="match status" value="1"/>
</dbReference>
<evidence type="ECO:0000259" key="2">
    <source>
        <dbReference type="SMART" id="SM00859"/>
    </source>
</evidence>
<protein>
    <submittedName>
        <fullName evidence="3">Aspartate-semialdehyde dehydrogenase</fullName>
        <ecNumber evidence="3">1.2.1.11</ecNumber>
    </submittedName>
</protein>
<keyword evidence="4" id="KW-1185">Reference proteome</keyword>
<dbReference type="GO" id="GO:0046983">
    <property type="term" value="F:protein dimerization activity"/>
    <property type="evidence" value="ECO:0007669"/>
    <property type="project" value="InterPro"/>
</dbReference>
<dbReference type="GO" id="GO:0051287">
    <property type="term" value="F:NAD binding"/>
    <property type="evidence" value="ECO:0007669"/>
    <property type="project" value="InterPro"/>
</dbReference>
<comment type="similarity">
    <text evidence="1">Belongs to the aspartate-semialdehyde dehydrogenase family.</text>
</comment>